<evidence type="ECO:0000313" key="1">
    <source>
        <dbReference type="EMBL" id="POM68446.1"/>
    </source>
</evidence>
<reference evidence="1 2" key="1">
    <citation type="journal article" date="2017" name="Genome Biol. Evol.">
        <title>Phytophthora megakarya and P. palmivora, closely related causal agents of cacao black pod rot, underwent increases in genome sizes and gene numbers by different mechanisms.</title>
        <authorList>
            <person name="Ali S.S."/>
            <person name="Shao J."/>
            <person name="Lary D.J."/>
            <person name="Kronmiller B."/>
            <person name="Shen D."/>
            <person name="Strem M.D."/>
            <person name="Amoako-Attah I."/>
            <person name="Akrofi A.Y."/>
            <person name="Begoude B.A."/>
            <person name="Ten Hoopen G.M."/>
            <person name="Coulibaly K."/>
            <person name="Kebe B.I."/>
            <person name="Melnick R.L."/>
            <person name="Guiltinan M.J."/>
            <person name="Tyler B.M."/>
            <person name="Meinhardt L.W."/>
            <person name="Bailey B.A."/>
        </authorList>
    </citation>
    <scope>NUCLEOTIDE SEQUENCE [LARGE SCALE GENOMIC DNA]</scope>
    <source>
        <strain evidence="2">sbr112.9</strain>
    </source>
</reference>
<keyword evidence="2" id="KW-1185">Reference proteome</keyword>
<accession>A0A2P4XSC4</accession>
<organism evidence="1 2">
    <name type="scientific">Phytophthora palmivora</name>
    <dbReference type="NCBI Taxonomy" id="4796"/>
    <lineage>
        <taxon>Eukaryota</taxon>
        <taxon>Sar</taxon>
        <taxon>Stramenopiles</taxon>
        <taxon>Oomycota</taxon>
        <taxon>Peronosporomycetes</taxon>
        <taxon>Peronosporales</taxon>
        <taxon>Peronosporaceae</taxon>
        <taxon>Phytophthora</taxon>
    </lineage>
</organism>
<evidence type="ECO:0000313" key="2">
    <source>
        <dbReference type="Proteomes" id="UP000237271"/>
    </source>
</evidence>
<gene>
    <name evidence="1" type="ORF">PHPALM_15397</name>
</gene>
<dbReference type="AlphaFoldDB" id="A0A2P4XSC4"/>
<name>A0A2P4XSC4_9STRA</name>
<comment type="caution">
    <text evidence="1">The sequence shown here is derived from an EMBL/GenBank/DDBJ whole genome shotgun (WGS) entry which is preliminary data.</text>
</comment>
<proteinExistence type="predicted"/>
<evidence type="ECO:0008006" key="3">
    <source>
        <dbReference type="Google" id="ProtNLM"/>
    </source>
</evidence>
<protein>
    <recommendedName>
        <fullName evidence="3">Reverse transcriptase</fullName>
    </recommendedName>
</protein>
<dbReference type="EMBL" id="NCKW01008209">
    <property type="protein sequence ID" value="POM68446.1"/>
    <property type="molecule type" value="Genomic_DNA"/>
</dbReference>
<sequence>MTEEGVESFCKSELELRLDRSLYGMKQGGRLWYQHMHRNC</sequence>
<dbReference type="Proteomes" id="UP000237271">
    <property type="component" value="Unassembled WGS sequence"/>
</dbReference>